<keyword evidence="4" id="KW-0614">Plasmid</keyword>
<evidence type="ECO:0000256" key="1">
    <source>
        <dbReference type="SAM" id="MobiDB-lite"/>
    </source>
</evidence>
<evidence type="ECO:0000259" key="3">
    <source>
        <dbReference type="Pfam" id="PF26345"/>
    </source>
</evidence>
<dbReference type="Pfam" id="PF26345">
    <property type="entry name" value="ScoMcrA_N"/>
    <property type="match status" value="1"/>
</dbReference>
<dbReference type="EMBL" id="CP054617">
    <property type="protein sequence ID" value="QKS49798.1"/>
    <property type="molecule type" value="Genomic_DNA"/>
</dbReference>
<keyword evidence="4" id="KW-0378">Hydrolase</keyword>
<gene>
    <name evidence="4" type="ORF">HUE56_04495</name>
</gene>
<evidence type="ECO:0000259" key="2">
    <source>
        <dbReference type="Pfam" id="PF13391"/>
    </source>
</evidence>
<sequence>MWSERDFLSLDEDTIEPVIAEYLDLGRDAFLRRYSGLAYPARTHFLFAAGELLDAKAVAFVAFERRFGPAVREVPPSERPHTSLVARLLRRLDITVVQYDAGRLVLEVIPTVLDTYDVSDEKEPFSQPDGRRVPPAVSKLGKDHPNFQPRQQWFERQITRLAEARQSRFVPWQFKTSDGKARRLDQGCVGFAMANGFLVMPENREELLHFVELSARALGEAQSSLSDDPDDAGIVRTVTATTSRPGQRSFSVNVRRAYAHQCAVTGCRTPQVLEAAHIGVKSGIDDNRMTNGILLRKDIHGLLDALLITFAPDGRSIVVSDDLDDQGYEFLNGAAVTEPVRGPRPGAENIQQHRDRFRLRQHRRP</sequence>
<dbReference type="Pfam" id="PF13391">
    <property type="entry name" value="HNH_2"/>
    <property type="match status" value="1"/>
</dbReference>
<dbReference type="InterPro" id="IPR058807">
    <property type="entry name" value="ScoMcrA_N"/>
</dbReference>
<reference evidence="4 5" key="1">
    <citation type="submission" date="2020-06" db="EMBL/GenBank/DDBJ databases">
        <title>Complete genome of Azosprillum oryzae KACC14407.</title>
        <authorList>
            <person name="Kim M."/>
            <person name="Park Y.-J."/>
            <person name="Shin J.-H."/>
        </authorList>
    </citation>
    <scope>NUCLEOTIDE SEQUENCE [LARGE SCALE GENOMIC DNA]</scope>
    <source>
        <strain evidence="4 5">KACC 14407</strain>
        <plasmid evidence="4 5">unnamed3</plasmid>
    </source>
</reference>
<keyword evidence="5" id="KW-1185">Reference proteome</keyword>
<proteinExistence type="predicted"/>
<feature type="domain" description="ScoMcrA-like N-terminal head" evidence="3">
    <location>
        <begin position="10"/>
        <end position="96"/>
    </location>
</feature>
<dbReference type="AlphaFoldDB" id="A0A6N1AFC7"/>
<feature type="compositionally biased region" description="Basic residues" evidence="1">
    <location>
        <begin position="355"/>
        <end position="365"/>
    </location>
</feature>
<accession>A0A6N1AFC7</accession>
<dbReference type="Proteomes" id="UP000509702">
    <property type="component" value="Plasmid unnamed3"/>
</dbReference>
<evidence type="ECO:0000313" key="5">
    <source>
        <dbReference type="Proteomes" id="UP000509702"/>
    </source>
</evidence>
<feature type="region of interest" description="Disordered" evidence="1">
    <location>
        <begin position="339"/>
        <end position="365"/>
    </location>
</feature>
<dbReference type="OrthoDB" id="529575at2"/>
<keyword evidence="4" id="KW-0540">Nuclease</keyword>
<organism evidence="4 5">
    <name type="scientific">Azospirillum oryzae</name>
    <dbReference type="NCBI Taxonomy" id="286727"/>
    <lineage>
        <taxon>Bacteria</taxon>
        <taxon>Pseudomonadati</taxon>
        <taxon>Pseudomonadota</taxon>
        <taxon>Alphaproteobacteria</taxon>
        <taxon>Rhodospirillales</taxon>
        <taxon>Azospirillaceae</taxon>
        <taxon>Azospirillum</taxon>
    </lineage>
</organism>
<geneLocation type="plasmid" evidence="4 5">
    <name>unnamed3</name>
</geneLocation>
<dbReference type="InterPro" id="IPR003615">
    <property type="entry name" value="HNH_nuc"/>
</dbReference>
<protein>
    <submittedName>
        <fullName evidence="4">HNH endonuclease</fullName>
    </submittedName>
</protein>
<evidence type="ECO:0000313" key="4">
    <source>
        <dbReference type="EMBL" id="QKS49798.1"/>
    </source>
</evidence>
<dbReference type="GO" id="GO:0004519">
    <property type="term" value="F:endonuclease activity"/>
    <property type="evidence" value="ECO:0007669"/>
    <property type="project" value="UniProtKB-KW"/>
</dbReference>
<keyword evidence="4" id="KW-0255">Endonuclease</keyword>
<feature type="domain" description="HNH nuclease" evidence="2">
    <location>
        <begin position="262"/>
        <end position="310"/>
    </location>
</feature>
<dbReference type="KEGG" id="aoz:HUE56_04495"/>
<dbReference type="RefSeq" id="WP_149201745.1">
    <property type="nucleotide sequence ID" value="NZ_BSOV01000012.1"/>
</dbReference>
<name>A0A6N1AFC7_9PROT</name>